<proteinExistence type="predicted"/>
<organism evidence="1 2">
    <name type="scientific">Desulfacinum hydrothermale DSM 13146</name>
    <dbReference type="NCBI Taxonomy" id="1121390"/>
    <lineage>
        <taxon>Bacteria</taxon>
        <taxon>Pseudomonadati</taxon>
        <taxon>Thermodesulfobacteriota</taxon>
        <taxon>Syntrophobacteria</taxon>
        <taxon>Syntrophobacterales</taxon>
        <taxon>Syntrophobacteraceae</taxon>
        <taxon>Desulfacinum</taxon>
    </lineage>
</organism>
<gene>
    <name evidence="1" type="ORF">SAMN02746041_01710</name>
</gene>
<dbReference type="RefSeq" id="WP_084057461.1">
    <property type="nucleotide sequence ID" value="NZ_FWXF01000008.1"/>
</dbReference>
<keyword evidence="2" id="KW-1185">Reference proteome</keyword>
<protein>
    <submittedName>
        <fullName evidence="1">AAA domain-containing protein</fullName>
    </submittedName>
</protein>
<dbReference type="OrthoDB" id="368791at2"/>
<dbReference type="Proteomes" id="UP000192783">
    <property type="component" value="Unassembled WGS sequence"/>
</dbReference>
<name>A0A1W1XHB7_9BACT</name>
<dbReference type="SUPFAM" id="SSF52540">
    <property type="entry name" value="P-loop containing nucleoside triphosphate hydrolases"/>
    <property type="match status" value="1"/>
</dbReference>
<dbReference type="AlphaFoldDB" id="A0A1W1XHB7"/>
<accession>A0A1W1XHB7</accession>
<reference evidence="1 2" key="1">
    <citation type="submission" date="2017-04" db="EMBL/GenBank/DDBJ databases">
        <authorList>
            <person name="Afonso C.L."/>
            <person name="Miller P.J."/>
            <person name="Scott M.A."/>
            <person name="Spackman E."/>
            <person name="Goraichik I."/>
            <person name="Dimitrov K.M."/>
            <person name="Suarez D.L."/>
            <person name="Swayne D.E."/>
        </authorList>
    </citation>
    <scope>NUCLEOTIDE SEQUENCE [LARGE SCALE GENOMIC DNA]</scope>
    <source>
        <strain evidence="1 2">DSM 13146</strain>
    </source>
</reference>
<sequence>MTAHNDPQGSTARMIEACLGRPLEPGQMGVLLARAGVGKTAVLTHIALEALSQGKKVLHACIDELPDKIKVWYEEIYRNLVDSGSNPALLQTTKEGMISSRFIMSYMHHTFTPSKLQEGMRNLADQVQFSPDLIVVDGLDFERVGRKQLQAIQQIAQDCGAAVWFSCRTHRHMDVVNEKGITYPCHELDDLFQAILFLEPEPQAISIVVLKDHDGYQPEKDRFHLNPRTFLLDDKENGRAGENA</sequence>
<dbReference type="EMBL" id="FWXF01000008">
    <property type="protein sequence ID" value="SMC23359.1"/>
    <property type="molecule type" value="Genomic_DNA"/>
</dbReference>
<dbReference type="STRING" id="1121390.SAMN02746041_01710"/>
<dbReference type="Gene3D" id="3.40.50.300">
    <property type="entry name" value="P-loop containing nucleotide triphosphate hydrolases"/>
    <property type="match status" value="1"/>
</dbReference>
<evidence type="ECO:0000313" key="1">
    <source>
        <dbReference type="EMBL" id="SMC23359.1"/>
    </source>
</evidence>
<evidence type="ECO:0000313" key="2">
    <source>
        <dbReference type="Proteomes" id="UP000192783"/>
    </source>
</evidence>
<dbReference type="InterPro" id="IPR027417">
    <property type="entry name" value="P-loop_NTPase"/>
</dbReference>